<protein>
    <submittedName>
        <fullName evidence="1">Uncharacterized protein</fullName>
    </submittedName>
</protein>
<sequence>MPPGPSEQTSEQLQHYLKLTVDNLLLLYNDGITIAPPEHPNEFPARNGDEHRRLCYQYRDLSTGEEREEFFSKYGVRWTEFARLIYFDIVRFTVVDPMHNLLLGLAKTQWYNQWIQTNTLRADTPRKNRELHLIHDFLESFEAPLWAGRLPLRVGEPAGGSLTADEYKFAVTGPWAMIIPMVWDKFAADAAKSHTAALAKYTKAKSDWDREVLRAKRRNQEVETEEPELPKLRMMEGEDENFLAFATALKIMVGSALYGANQMKPNHHWSVHVPDQIIDYGPLYSIWAFLTERLNKILKNLNSNNWTGGRLEVSMMREFHRSAGLDGVMGKLLSDPLCTPFERQFIQSLGREGENREALGTIQDAVRDGMSQYPKADGV</sequence>
<evidence type="ECO:0000313" key="2">
    <source>
        <dbReference type="Proteomes" id="UP001215598"/>
    </source>
</evidence>
<name>A0AAD7HRM1_9AGAR</name>
<dbReference type="Proteomes" id="UP001215598">
    <property type="component" value="Unassembled WGS sequence"/>
</dbReference>
<proteinExistence type="predicted"/>
<dbReference type="EMBL" id="JARKIB010000191">
    <property type="protein sequence ID" value="KAJ7725789.1"/>
    <property type="molecule type" value="Genomic_DNA"/>
</dbReference>
<comment type="caution">
    <text evidence="1">The sequence shown here is derived from an EMBL/GenBank/DDBJ whole genome shotgun (WGS) entry which is preliminary data.</text>
</comment>
<dbReference type="AlphaFoldDB" id="A0AAD7HRM1"/>
<dbReference type="PANTHER" id="PTHR46579">
    <property type="entry name" value="F5/8 TYPE C DOMAIN-CONTAINING PROTEIN-RELATED"/>
    <property type="match status" value="1"/>
</dbReference>
<dbReference type="PANTHER" id="PTHR46579:SF1">
    <property type="entry name" value="F5_8 TYPE C DOMAIN-CONTAINING PROTEIN"/>
    <property type="match status" value="1"/>
</dbReference>
<reference evidence="1" key="1">
    <citation type="submission" date="2023-03" db="EMBL/GenBank/DDBJ databases">
        <title>Massive genome expansion in bonnet fungi (Mycena s.s.) driven by repeated elements and novel gene families across ecological guilds.</title>
        <authorList>
            <consortium name="Lawrence Berkeley National Laboratory"/>
            <person name="Harder C.B."/>
            <person name="Miyauchi S."/>
            <person name="Viragh M."/>
            <person name="Kuo A."/>
            <person name="Thoen E."/>
            <person name="Andreopoulos B."/>
            <person name="Lu D."/>
            <person name="Skrede I."/>
            <person name="Drula E."/>
            <person name="Henrissat B."/>
            <person name="Morin E."/>
            <person name="Kohler A."/>
            <person name="Barry K."/>
            <person name="LaButti K."/>
            <person name="Morin E."/>
            <person name="Salamov A."/>
            <person name="Lipzen A."/>
            <person name="Mereny Z."/>
            <person name="Hegedus B."/>
            <person name="Baldrian P."/>
            <person name="Stursova M."/>
            <person name="Weitz H."/>
            <person name="Taylor A."/>
            <person name="Grigoriev I.V."/>
            <person name="Nagy L.G."/>
            <person name="Martin F."/>
            <person name="Kauserud H."/>
        </authorList>
    </citation>
    <scope>NUCLEOTIDE SEQUENCE</scope>
    <source>
        <strain evidence="1">CBHHK182m</strain>
    </source>
</reference>
<evidence type="ECO:0000313" key="1">
    <source>
        <dbReference type="EMBL" id="KAJ7725789.1"/>
    </source>
</evidence>
<organism evidence="1 2">
    <name type="scientific">Mycena metata</name>
    <dbReference type="NCBI Taxonomy" id="1033252"/>
    <lineage>
        <taxon>Eukaryota</taxon>
        <taxon>Fungi</taxon>
        <taxon>Dikarya</taxon>
        <taxon>Basidiomycota</taxon>
        <taxon>Agaricomycotina</taxon>
        <taxon>Agaricomycetes</taxon>
        <taxon>Agaricomycetidae</taxon>
        <taxon>Agaricales</taxon>
        <taxon>Marasmiineae</taxon>
        <taxon>Mycenaceae</taxon>
        <taxon>Mycena</taxon>
    </lineage>
</organism>
<gene>
    <name evidence="1" type="ORF">B0H16DRAFT_1665830</name>
</gene>
<accession>A0AAD7HRM1</accession>
<keyword evidence="2" id="KW-1185">Reference proteome</keyword>